<dbReference type="GO" id="GO:0008955">
    <property type="term" value="F:peptidoglycan glycosyltransferase activity"/>
    <property type="evidence" value="ECO:0007669"/>
    <property type="project" value="TreeGrafter"/>
</dbReference>
<evidence type="ECO:0000256" key="4">
    <source>
        <dbReference type="ARBA" id="ARBA00022692"/>
    </source>
</evidence>
<dbReference type="EMBL" id="PYZH01000049">
    <property type="protein sequence ID" value="PTF13803.1"/>
    <property type="molecule type" value="Genomic_DNA"/>
</dbReference>
<keyword evidence="4 10" id="KW-0812">Transmembrane</keyword>
<keyword evidence="7 10" id="KW-1133">Transmembrane helix</keyword>
<evidence type="ECO:0000256" key="2">
    <source>
        <dbReference type="ARBA" id="ARBA00022676"/>
    </source>
</evidence>
<comment type="caution">
    <text evidence="12">The sequence shown here is derived from an EMBL/GenBank/DDBJ whole genome shotgun (WGS) entry which is preliminary data.</text>
</comment>
<keyword evidence="6" id="KW-0573">Peptidoglycan synthesis</keyword>
<organism evidence="12 13">
    <name type="scientific">Staphylococcus devriesei</name>
    <dbReference type="NCBI Taxonomy" id="586733"/>
    <lineage>
        <taxon>Bacteria</taxon>
        <taxon>Bacillati</taxon>
        <taxon>Bacillota</taxon>
        <taxon>Bacilli</taxon>
        <taxon>Bacillales</taxon>
        <taxon>Staphylococcaceae</taxon>
        <taxon>Staphylococcus</taxon>
    </lineage>
</organism>
<keyword evidence="5" id="KW-0133">Cell shape</keyword>
<proteinExistence type="predicted"/>
<dbReference type="SUPFAM" id="SSF53955">
    <property type="entry name" value="Lysozyme-like"/>
    <property type="match status" value="1"/>
</dbReference>
<dbReference type="InterPro" id="IPR023346">
    <property type="entry name" value="Lysozyme-like_dom_sf"/>
</dbReference>
<evidence type="ECO:0000256" key="10">
    <source>
        <dbReference type="SAM" id="Phobius"/>
    </source>
</evidence>
<evidence type="ECO:0000256" key="7">
    <source>
        <dbReference type="ARBA" id="ARBA00022989"/>
    </source>
</evidence>
<dbReference type="Proteomes" id="UP000243350">
    <property type="component" value="Unassembled WGS sequence"/>
</dbReference>
<accession>A0A2T4KW60</accession>
<evidence type="ECO:0000259" key="11">
    <source>
        <dbReference type="Pfam" id="PF00912"/>
    </source>
</evidence>
<dbReference type="RefSeq" id="WP_107520288.1">
    <property type="nucleotide sequence ID" value="NZ_PYZH01000049.1"/>
</dbReference>
<evidence type="ECO:0000256" key="9">
    <source>
        <dbReference type="ARBA" id="ARBA00023316"/>
    </source>
</evidence>
<evidence type="ECO:0000256" key="8">
    <source>
        <dbReference type="ARBA" id="ARBA00023136"/>
    </source>
</evidence>
<protein>
    <submittedName>
        <fullName evidence="12">Transglycosylase</fullName>
    </submittedName>
</protein>
<dbReference type="InterPro" id="IPR036950">
    <property type="entry name" value="PBP_transglycosylase"/>
</dbReference>
<gene>
    <name evidence="12" type="ORF">BUY48_08195</name>
</gene>
<feature type="domain" description="Glycosyl transferase family 51" evidence="11">
    <location>
        <begin position="84"/>
        <end position="272"/>
    </location>
</feature>
<dbReference type="GO" id="GO:0009252">
    <property type="term" value="P:peptidoglycan biosynthetic process"/>
    <property type="evidence" value="ECO:0007669"/>
    <property type="project" value="UniProtKB-KW"/>
</dbReference>
<evidence type="ECO:0000313" key="13">
    <source>
        <dbReference type="Proteomes" id="UP000243350"/>
    </source>
</evidence>
<sequence>MNDKVANFKSDNKLNRFKTVYKRIKYILVGLFGIGLFISLIAFVALVAYFHSLTQHASQLSDNELKEKVLHFAGDSVLNHDRKNVLQEYDQSENSLIVGPHHVSPNVIKALTSSEDTLFYKHNGILPKALVRAMVQDVFKLDQSTGGSTITQQLVKNQVLSSKKTYSRKANELILAMRLENLLSKDEIIYTYLNIVPFGRDYNGNNITGIASASYSLFGIPPSELNVAQSAYLIGLLQSPYMYTPYNMDGTLKPSGEVQLSIHRKHYVLKRMLIEEVISKKEYNQAKNFNIYKHLLTNPNLKNHSKQSA</sequence>
<evidence type="ECO:0000313" key="12">
    <source>
        <dbReference type="EMBL" id="PTF13803.1"/>
    </source>
</evidence>
<dbReference type="GO" id="GO:0071555">
    <property type="term" value="P:cell wall organization"/>
    <property type="evidence" value="ECO:0007669"/>
    <property type="project" value="UniProtKB-KW"/>
</dbReference>
<evidence type="ECO:0000256" key="6">
    <source>
        <dbReference type="ARBA" id="ARBA00022984"/>
    </source>
</evidence>
<keyword evidence="8 10" id="KW-0472">Membrane</keyword>
<keyword evidence="3" id="KW-0808">Transferase</keyword>
<feature type="transmembrane region" description="Helical" evidence="10">
    <location>
        <begin position="26"/>
        <end position="50"/>
    </location>
</feature>
<evidence type="ECO:0000256" key="3">
    <source>
        <dbReference type="ARBA" id="ARBA00022679"/>
    </source>
</evidence>
<dbReference type="GO" id="GO:0008360">
    <property type="term" value="P:regulation of cell shape"/>
    <property type="evidence" value="ECO:0007669"/>
    <property type="project" value="UniProtKB-KW"/>
</dbReference>
<dbReference type="Pfam" id="PF00912">
    <property type="entry name" value="Transgly"/>
    <property type="match status" value="1"/>
</dbReference>
<dbReference type="InterPro" id="IPR050396">
    <property type="entry name" value="Glycosyltr_51/Transpeptidase"/>
</dbReference>
<dbReference type="GO" id="GO:0030288">
    <property type="term" value="C:outer membrane-bounded periplasmic space"/>
    <property type="evidence" value="ECO:0007669"/>
    <property type="project" value="TreeGrafter"/>
</dbReference>
<evidence type="ECO:0000256" key="5">
    <source>
        <dbReference type="ARBA" id="ARBA00022960"/>
    </source>
</evidence>
<name>A0A2T4KW60_9STAP</name>
<keyword evidence="1" id="KW-1003">Cell membrane</keyword>
<dbReference type="PANTHER" id="PTHR32282:SF32">
    <property type="entry name" value="PENICILLIN-BINDING PROTEIN 2A"/>
    <property type="match status" value="1"/>
</dbReference>
<dbReference type="Gene3D" id="1.10.3810.10">
    <property type="entry name" value="Biosynthetic peptidoglycan transglycosylase-like"/>
    <property type="match status" value="1"/>
</dbReference>
<keyword evidence="2" id="KW-0328">Glycosyltransferase</keyword>
<dbReference type="InterPro" id="IPR001264">
    <property type="entry name" value="Glyco_trans_51"/>
</dbReference>
<keyword evidence="9" id="KW-0961">Cell wall biogenesis/degradation</keyword>
<dbReference type="PANTHER" id="PTHR32282">
    <property type="entry name" value="BINDING PROTEIN TRANSPEPTIDASE, PUTATIVE-RELATED"/>
    <property type="match status" value="1"/>
</dbReference>
<evidence type="ECO:0000256" key="1">
    <source>
        <dbReference type="ARBA" id="ARBA00022475"/>
    </source>
</evidence>
<reference evidence="12 13" key="1">
    <citation type="journal article" date="2016" name="Front. Microbiol.">
        <title>Comprehensive Phylogenetic Analysis of Bovine Non-aureus Staphylococci Species Based on Whole-Genome Sequencing.</title>
        <authorList>
            <person name="Naushad S."/>
            <person name="Barkema H.W."/>
            <person name="Luby C."/>
            <person name="Condas L.A."/>
            <person name="Nobrega D.B."/>
            <person name="Carson D.A."/>
            <person name="De Buck J."/>
        </authorList>
    </citation>
    <scope>NUCLEOTIDE SEQUENCE [LARGE SCALE GENOMIC DNA]</scope>
    <source>
        <strain evidence="12 13">SNUC 4143</strain>
    </source>
</reference>
<dbReference type="AlphaFoldDB" id="A0A2T4KW60"/>